<keyword evidence="3" id="KW-1185">Reference proteome</keyword>
<dbReference type="EMBL" id="BGZK01000950">
    <property type="protein sequence ID" value="GBP66171.1"/>
    <property type="molecule type" value="Genomic_DNA"/>
</dbReference>
<sequence length="98" mass="10962">MPRKKGPQLSKSCFQARLAKIRRIGESSSENSDRLANQEAYASQSRATESSVERSQRLAENGENKPQEQTLSIVGIDLKKRVLLSWTVICCPISNRIS</sequence>
<dbReference type="AlphaFoldDB" id="A0A4C1XQN1"/>
<evidence type="ECO:0000313" key="2">
    <source>
        <dbReference type="EMBL" id="GBP66171.1"/>
    </source>
</evidence>
<organism evidence="2 3">
    <name type="scientific">Eumeta variegata</name>
    <name type="common">Bagworm moth</name>
    <name type="synonym">Eumeta japonica</name>
    <dbReference type="NCBI Taxonomy" id="151549"/>
    <lineage>
        <taxon>Eukaryota</taxon>
        <taxon>Metazoa</taxon>
        <taxon>Ecdysozoa</taxon>
        <taxon>Arthropoda</taxon>
        <taxon>Hexapoda</taxon>
        <taxon>Insecta</taxon>
        <taxon>Pterygota</taxon>
        <taxon>Neoptera</taxon>
        <taxon>Endopterygota</taxon>
        <taxon>Lepidoptera</taxon>
        <taxon>Glossata</taxon>
        <taxon>Ditrysia</taxon>
        <taxon>Tineoidea</taxon>
        <taxon>Psychidae</taxon>
        <taxon>Oiketicinae</taxon>
        <taxon>Eumeta</taxon>
    </lineage>
</organism>
<dbReference type="Proteomes" id="UP000299102">
    <property type="component" value="Unassembled WGS sequence"/>
</dbReference>
<feature type="region of interest" description="Disordered" evidence="1">
    <location>
        <begin position="24"/>
        <end position="66"/>
    </location>
</feature>
<feature type="compositionally biased region" description="Basic and acidic residues" evidence="1">
    <location>
        <begin position="51"/>
        <end position="66"/>
    </location>
</feature>
<evidence type="ECO:0000313" key="3">
    <source>
        <dbReference type="Proteomes" id="UP000299102"/>
    </source>
</evidence>
<comment type="caution">
    <text evidence="2">The sequence shown here is derived from an EMBL/GenBank/DDBJ whole genome shotgun (WGS) entry which is preliminary data.</text>
</comment>
<name>A0A4C1XQN1_EUMVA</name>
<accession>A0A4C1XQN1</accession>
<feature type="compositionally biased region" description="Polar residues" evidence="1">
    <location>
        <begin position="40"/>
        <end position="50"/>
    </location>
</feature>
<dbReference type="OrthoDB" id="10051381at2759"/>
<proteinExistence type="predicted"/>
<reference evidence="2 3" key="1">
    <citation type="journal article" date="2019" name="Commun. Biol.">
        <title>The bagworm genome reveals a unique fibroin gene that provides high tensile strength.</title>
        <authorList>
            <person name="Kono N."/>
            <person name="Nakamura H."/>
            <person name="Ohtoshi R."/>
            <person name="Tomita M."/>
            <person name="Numata K."/>
            <person name="Arakawa K."/>
        </authorList>
    </citation>
    <scope>NUCLEOTIDE SEQUENCE [LARGE SCALE GENOMIC DNA]</scope>
</reference>
<evidence type="ECO:0000256" key="1">
    <source>
        <dbReference type="SAM" id="MobiDB-lite"/>
    </source>
</evidence>
<gene>
    <name evidence="2" type="ORF">EVAR_81828_1</name>
</gene>
<protein>
    <submittedName>
        <fullName evidence="2">Uncharacterized protein</fullName>
    </submittedName>
</protein>